<dbReference type="PROSITE" id="PS51253">
    <property type="entry name" value="HTH_CENPB"/>
    <property type="match status" value="1"/>
</dbReference>
<keyword evidence="5" id="KW-1185">Reference proteome</keyword>
<evidence type="ECO:0000256" key="2">
    <source>
        <dbReference type="ARBA" id="ARBA00023125"/>
    </source>
</evidence>
<dbReference type="AlphaFoldDB" id="A0A9J6EEG5"/>
<dbReference type="InterPro" id="IPR009057">
    <property type="entry name" value="Homeodomain-like_sf"/>
</dbReference>
<evidence type="ECO:0000259" key="3">
    <source>
        <dbReference type="PROSITE" id="PS51253"/>
    </source>
</evidence>
<evidence type="ECO:0000313" key="4">
    <source>
        <dbReference type="EMBL" id="KAH8032493.1"/>
    </source>
</evidence>
<name>A0A9J6EEG5_RHIMP</name>
<accession>A0A9J6EEG5</accession>
<comment type="subcellular location">
    <subcellularLocation>
        <location evidence="1">Nucleus</location>
    </subcellularLocation>
</comment>
<evidence type="ECO:0000256" key="1">
    <source>
        <dbReference type="ARBA" id="ARBA00004123"/>
    </source>
</evidence>
<dbReference type="GO" id="GO:0003677">
    <property type="term" value="F:DNA binding"/>
    <property type="evidence" value="ECO:0007669"/>
    <property type="project" value="UniProtKB-KW"/>
</dbReference>
<dbReference type="Proteomes" id="UP000821866">
    <property type="component" value="Chromosome 3"/>
</dbReference>
<feature type="domain" description="HTH CENPB-type" evidence="3">
    <location>
        <begin position="41"/>
        <end position="105"/>
    </location>
</feature>
<dbReference type="EMBL" id="JABSTU010000005">
    <property type="protein sequence ID" value="KAH8032493.1"/>
    <property type="molecule type" value="Genomic_DNA"/>
</dbReference>
<dbReference type="SUPFAM" id="SSF46689">
    <property type="entry name" value="Homeodomain-like"/>
    <property type="match status" value="1"/>
</dbReference>
<proteinExistence type="predicted"/>
<reference evidence="4" key="1">
    <citation type="journal article" date="2020" name="Cell">
        <title>Large-Scale Comparative Analyses of Tick Genomes Elucidate Their Genetic Diversity and Vector Capacities.</title>
        <authorList>
            <consortium name="Tick Genome and Microbiome Consortium (TIGMIC)"/>
            <person name="Jia N."/>
            <person name="Wang J."/>
            <person name="Shi W."/>
            <person name="Du L."/>
            <person name="Sun Y."/>
            <person name="Zhan W."/>
            <person name="Jiang J.F."/>
            <person name="Wang Q."/>
            <person name="Zhang B."/>
            <person name="Ji P."/>
            <person name="Bell-Sakyi L."/>
            <person name="Cui X.M."/>
            <person name="Yuan T.T."/>
            <person name="Jiang B.G."/>
            <person name="Yang W.F."/>
            <person name="Lam T.T."/>
            <person name="Chang Q.C."/>
            <person name="Ding S.J."/>
            <person name="Wang X.J."/>
            <person name="Zhu J.G."/>
            <person name="Ruan X.D."/>
            <person name="Zhao L."/>
            <person name="Wei J.T."/>
            <person name="Ye R.Z."/>
            <person name="Que T.C."/>
            <person name="Du C.H."/>
            <person name="Zhou Y.H."/>
            <person name="Cheng J.X."/>
            <person name="Dai P.F."/>
            <person name="Guo W.B."/>
            <person name="Han X.H."/>
            <person name="Huang E.J."/>
            <person name="Li L.F."/>
            <person name="Wei W."/>
            <person name="Gao Y.C."/>
            <person name="Liu J.Z."/>
            <person name="Shao H.Z."/>
            <person name="Wang X."/>
            <person name="Wang C.C."/>
            <person name="Yang T.C."/>
            <person name="Huo Q.B."/>
            <person name="Li W."/>
            <person name="Chen H.Y."/>
            <person name="Chen S.E."/>
            <person name="Zhou L.G."/>
            <person name="Ni X.B."/>
            <person name="Tian J.H."/>
            <person name="Sheng Y."/>
            <person name="Liu T."/>
            <person name="Pan Y.S."/>
            <person name="Xia L.Y."/>
            <person name="Li J."/>
            <person name="Zhao F."/>
            <person name="Cao W.C."/>
        </authorList>
    </citation>
    <scope>NUCLEOTIDE SEQUENCE</scope>
    <source>
        <strain evidence="4">Rmic-2018</strain>
    </source>
</reference>
<dbReference type="Gene3D" id="1.10.10.60">
    <property type="entry name" value="Homeodomain-like"/>
    <property type="match status" value="1"/>
</dbReference>
<reference evidence="4" key="2">
    <citation type="submission" date="2021-09" db="EMBL/GenBank/DDBJ databases">
        <authorList>
            <person name="Jia N."/>
            <person name="Wang J."/>
            <person name="Shi W."/>
            <person name="Du L."/>
            <person name="Sun Y."/>
            <person name="Zhan W."/>
            <person name="Jiang J."/>
            <person name="Wang Q."/>
            <person name="Zhang B."/>
            <person name="Ji P."/>
            <person name="Sakyi L.B."/>
            <person name="Cui X."/>
            <person name="Yuan T."/>
            <person name="Jiang B."/>
            <person name="Yang W."/>
            <person name="Lam T.T.-Y."/>
            <person name="Chang Q."/>
            <person name="Ding S."/>
            <person name="Wang X."/>
            <person name="Zhu J."/>
            <person name="Ruan X."/>
            <person name="Zhao L."/>
            <person name="Wei J."/>
            <person name="Que T."/>
            <person name="Du C."/>
            <person name="Cheng J."/>
            <person name="Dai P."/>
            <person name="Han X."/>
            <person name="Huang E."/>
            <person name="Gao Y."/>
            <person name="Liu J."/>
            <person name="Shao H."/>
            <person name="Ye R."/>
            <person name="Li L."/>
            <person name="Wei W."/>
            <person name="Wang X."/>
            <person name="Wang C."/>
            <person name="Huo Q."/>
            <person name="Li W."/>
            <person name="Guo W."/>
            <person name="Chen H."/>
            <person name="Chen S."/>
            <person name="Zhou L."/>
            <person name="Zhou L."/>
            <person name="Ni X."/>
            <person name="Tian J."/>
            <person name="Zhou Y."/>
            <person name="Sheng Y."/>
            <person name="Liu T."/>
            <person name="Pan Y."/>
            <person name="Xia L."/>
            <person name="Li J."/>
            <person name="Zhao F."/>
            <person name="Cao W."/>
        </authorList>
    </citation>
    <scope>NUCLEOTIDE SEQUENCE</scope>
    <source>
        <strain evidence="4">Rmic-2018</strain>
        <tissue evidence="4">Larvae</tissue>
    </source>
</reference>
<dbReference type="GO" id="GO:0005634">
    <property type="term" value="C:nucleus"/>
    <property type="evidence" value="ECO:0007669"/>
    <property type="project" value="UniProtKB-SubCell"/>
</dbReference>
<evidence type="ECO:0000313" key="5">
    <source>
        <dbReference type="Proteomes" id="UP000821866"/>
    </source>
</evidence>
<dbReference type="Pfam" id="PF03221">
    <property type="entry name" value="HTH_Tnp_Tc5"/>
    <property type="match status" value="1"/>
</dbReference>
<organism evidence="4 5">
    <name type="scientific">Rhipicephalus microplus</name>
    <name type="common">Cattle tick</name>
    <name type="synonym">Boophilus microplus</name>
    <dbReference type="NCBI Taxonomy" id="6941"/>
    <lineage>
        <taxon>Eukaryota</taxon>
        <taxon>Metazoa</taxon>
        <taxon>Ecdysozoa</taxon>
        <taxon>Arthropoda</taxon>
        <taxon>Chelicerata</taxon>
        <taxon>Arachnida</taxon>
        <taxon>Acari</taxon>
        <taxon>Parasitiformes</taxon>
        <taxon>Ixodida</taxon>
        <taxon>Ixodoidea</taxon>
        <taxon>Ixodidae</taxon>
        <taxon>Rhipicephalinae</taxon>
        <taxon>Rhipicephalus</taxon>
        <taxon>Boophilus</taxon>
    </lineage>
</organism>
<keyword evidence="2" id="KW-0238">DNA-binding</keyword>
<gene>
    <name evidence="4" type="ORF">HPB51_025946</name>
</gene>
<comment type="caution">
    <text evidence="4">The sequence shown here is derived from an EMBL/GenBank/DDBJ whole genome shotgun (WGS) entry which is preliminary data.</text>
</comment>
<dbReference type="InterPro" id="IPR006600">
    <property type="entry name" value="HTH_CenpB_DNA-bd_dom"/>
</dbReference>
<sequence>MRSVAGRGGERVRNFQANCFGLHHKNKAKILEVAAKSLGAGKKNARQGVYPKLEEALVVWLSAMIAKEIPVSGDILKQKAEEVFALQMSMKDFKFSFAISRATMT</sequence>
<protein>
    <recommendedName>
        <fullName evidence="3">HTH CENPB-type domain-containing protein</fullName>
    </recommendedName>
</protein>